<evidence type="ECO:0000313" key="3">
    <source>
        <dbReference type="EMBL" id="GIO38616.1"/>
    </source>
</evidence>
<dbReference type="RefSeq" id="WP_212940880.1">
    <property type="nucleotide sequence ID" value="NZ_BORR01000013.1"/>
</dbReference>
<reference evidence="3 4" key="1">
    <citation type="submission" date="2021-03" db="EMBL/GenBank/DDBJ databases">
        <title>Antimicrobial resistance genes in bacteria isolated from Japanese honey, and their potential for conferring macrolide and lincosamide resistance in the American foulbrood pathogen Paenibacillus larvae.</title>
        <authorList>
            <person name="Okamoto M."/>
            <person name="Kumagai M."/>
            <person name="Kanamori H."/>
            <person name="Takamatsu D."/>
        </authorList>
    </citation>
    <scope>NUCLEOTIDE SEQUENCE [LARGE SCALE GENOMIC DNA]</scope>
    <source>
        <strain evidence="3 4">J41TS12</strain>
    </source>
</reference>
<organism evidence="3 4">
    <name type="scientific">Paenibacillus antibioticophila</name>
    <dbReference type="NCBI Taxonomy" id="1274374"/>
    <lineage>
        <taxon>Bacteria</taxon>
        <taxon>Bacillati</taxon>
        <taxon>Bacillota</taxon>
        <taxon>Bacilli</taxon>
        <taxon>Bacillales</taxon>
        <taxon>Paenibacillaceae</taxon>
        <taxon>Paenibacillus</taxon>
    </lineage>
</organism>
<keyword evidence="1" id="KW-0175">Coiled coil</keyword>
<keyword evidence="4" id="KW-1185">Reference proteome</keyword>
<protein>
    <submittedName>
        <fullName evidence="3">Uncharacterized protein</fullName>
    </submittedName>
</protein>
<dbReference type="EMBL" id="BORR01000013">
    <property type="protein sequence ID" value="GIO38616.1"/>
    <property type="molecule type" value="Genomic_DNA"/>
</dbReference>
<keyword evidence="2" id="KW-1133">Transmembrane helix</keyword>
<evidence type="ECO:0000256" key="2">
    <source>
        <dbReference type="SAM" id="Phobius"/>
    </source>
</evidence>
<comment type="caution">
    <text evidence="3">The sequence shown here is derived from an EMBL/GenBank/DDBJ whole genome shotgun (WGS) entry which is preliminary data.</text>
</comment>
<sequence>MSYNPSDSAETLSRSKKKRISPLAVILIWIILIGAGGTGAYMYSNHLKETMLLELDAAMAARTEAMRSEYSAQLTQLAKEVDELESQVQSFNELLEFTKDNTTSKTDNSNQLYTQLSQVQKQLAELQKKMDLLK</sequence>
<feature type="coiled-coil region" evidence="1">
    <location>
        <begin position="60"/>
        <end position="129"/>
    </location>
</feature>
<accession>A0A919XST3</accession>
<proteinExistence type="predicted"/>
<evidence type="ECO:0000313" key="4">
    <source>
        <dbReference type="Proteomes" id="UP000681162"/>
    </source>
</evidence>
<dbReference type="Proteomes" id="UP000681162">
    <property type="component" value="Unassembled WGS sequence"/>
</dbReference>
<keyword evidence="2" id="KW-0472">Membrane</keyword>
<name>A0A919XST3_9BACL</name>
<gene>
    <name evidence="3" type="ORF">J41TS12_34770</name>
</gene>
<keyword evidence="2" id="KW-0812">Transmembrane</keyword>
<evidence type="ECO:0000256" key="1">
    <source>
        <dbReference type="SAM" id="Coils"/>
    </source>
</evidence>
<dbReference type="AlphaFoldDB" id="A0A919XST3"/>
<feature type="transmembrane region" description="Helical" evidence="2">
    <location>
        <begin position="20"/>
        <end position="43"/>
    </location>
</feature>